<dbReference type="SUPFAM" id="SSF51735">
    <property type="entry name" value="NAD(P)-binding Rossmann-fold domains"/>
    <property type="match status" value="1"/>
</dbReference>
<sequence>MSSSFFMSDGVMPITMMRVALVTGAARRIGRAIALELARSGWDVAVHCSTSVEAANETVSEIKALGRRAVMLQADLSKEDNAAGLIVRCGEELGIPMCLVNNASCFEYDNAEYFSYAALERHMRVNVGAPLILAKTLYEILPSEARGVVVNILDQKLANLNPDYLSYTLSKSALDTACMTLAQAFAPRLRVVGVAPGITMMSVDQTPSGFAAAHAATPLGVSSTSQDIARAVVYLTSAVAITGTVLYVDGGEHLVGSSRDVKFRTESSVD</sequence>
<evidence type="ECO:0000256" key="2">
    <source>
        <dbReference type="ARBA" id="ARBA00023002"/>
    </source>
</evidence>
<organism evidence="3 4">
    <name type="scientific">Candidatus Pandoraea novymonadis</name>
    <dbReference type="NCBI Taxonomy" id="1808959"/>
    <lineage>
        <taxon>Bacteria</taxon>
        <taxon>Pseudomonadati</taxon>
        <taxon>Pseudomonadota</taxon>
        <taxon>Betaproteobacteria</taxon>
        <taxon>Burkholderiales</taxon>
        <taxon>Burkholderiaceae</taxon>
        <taxon>Pandoraea</taxon>
    </lineage>
</organism>
<dbReference type="NCBIfam" id="NF006597">
    <property type="entry name" value="PRK09134.1"/>
    <property type="match status" value="1"/>
</dbReference>
<comment type="similarity">
    <text evidence="1">Belongs to the short-chain dehydrogenases/reductases (SDR) family.</text>
</comment>
<dbReference type="InterPro" id="IPR036291">
    <property type="entry name" value="NAD(P)-bd_dom_sf"/>
</dbReference>
<proteinExistence type="inferred from homology"/>
<evidence type="ECO:0000313" key="4">
    <source>
        <dbReference type="Proteomes" id="UP000242660"/>
    </source>
</evidence>
<keyword evidence="2" id="KW-0560">Oxidoreductase</keyword>
<reference evidence="3 4" key="1">
    <citation type="journal article" date="2017" name="Front. Microbiol.">
        <title>Genome of Ca. Pandoraea novymonadis, an Endosymbiotic Bacterium of the Trypanosomatid Novymonas esmeraldas.</title>
        <authorList>
            <person name="Kostygov A.Y."/>
            <person name="Butenko A."/>
            <person name="Nenarokova A."/>
            <person name="Tashyreva D."/>
            <person name="Flegontov P."/>
            <person name="Lukes J."/>
            <person name="Yurchenko V."/>
        </authorList>
    </citation>
    <scope>NUCLEOTIDE SEQUENCE [LARGE SCALE GENOMIC DNA]</scope>
    <source>
        <strain evidence="3 4">E262</strain>
    </source>
</reference>
<dbReference type="Proteomes" id="UP000242660">
    <property type="component" value="Unassembled WGS sequence"/>
</dbReference>
<comment type="caution">
    <text evidence="3">The sequence shown here is derived from an EMBL/GenBank/DDBJ whole genome shotgun (WGS) entry which is preliminary data.</text>
</comment>
<name>A0ABX5FCS3_9BURK</name>
<dbReference type="PANTHER" id="PTHR43639">
    <property type="entry name" value="OXIDOREDUCTASE, SHORT-CHAIN DEHYDROGENASE/REDUCTASE FAMILY (AFU_ORTHOLOGUE AFUA_5G02870)"/>
    <property type="match status" value="1"/>
</dbReference>
<dbReference type="InterPro" id="IPR002347">
    <property type="entry name" value="SDR_fam"/>
</dbReference>
<accession>A0ABX5FCS3</accession>
<dbReference type="PRINTS" id="PR00081">
    <property type="entry name" value="GDHRDH"/>
</dbReference>
<dbReference type="PANTHER" id="PTHR43639:SF1">
    <property type="entry name" value="SHORT-CHAIN DEHYDROGENASE_REDUCTASE FAMILY PROTEIN"/>
    <property type="match status" value="1"/>
</dbReference>
<dbReference type="Pfam" id="PF00106">
    <property type="entry name" value="adh_short"/>
    <property type="match status" value="1"/>
</dbReference>
<keyword evidence="4" id="KW-1185">Reference proteome</keyword>
<evidence type="ECO:0000313" key="3">
    <source>
        <dbReference type="EMBL" id="PSB91623.1"/>
    </source>
</evidence>
<evidence type="ECO:0000256" key="1">
    <source>
        <dbReference type="ARBA" id="ARBA00006484"/>
    </source>
</evidence>
<gene>
    <name evidence="3" type="primary">ycdF</name>
    <name evidence="3" type="ORF">BZL35_00840</name>
</gene>
<dbReference type="EMBL" id="MUHY01000003">
    <property type="protein sequence ID" value="PSB91623.1"/>
    <property type="molecule type" value="Genomic_DNA"/>
</dbReference>
<dbReference type="Gene3D" id="3.40.50.720">
    <property type="entry name" value="NAD(P)-binding Rossmann-like Domain"/>
    <property type="match status" value="1"/>
</dbReference>
<protein>
    <submittedName>
        <fullName evidence="3">Glucose 1-dehydrogenase 2</fullName>
    </submittedName>
</protein>